<evidence type="ECO:0000256" key="1">
    <source>
        <dbReference type="SAM" id="MobiDB-lite"/>
    </source>
</evidence>
<proteinExistence type="predicted"/>
<protein>
    <submittedName>
        <fullName evidence="2">Uncharacterized protein</fullName>
    </submittedName>
</protein>
<feature type="non-terminal residue" evidence="2">
    <location>
        <position position="62"/>
    </location>
</feature>
<sequence length="62" mass="6852">RGGVGDGSHERTTNRSPRQLRRSFSPSSSSLHPSSPPTFLSCLLSSFLSVPLLRRPFYPSCF</sequence>
<dbReference type="AlphaFoldDB" id="A0AAN8WQK2"/>
<dbReference type="Proteomes" id="UP001381693">
    <property type="component" value="Unassembled WGS sequence"/>
</dbReference>
<evidence type="ECO:0000313" key="3">
    <source>
        <dbReference type="Proteomes" id="UP001381693"/>
    </source>
</evidence>
<organism evidence="2 3">
    <name type="scientific">Halocaridina rubra</name>
    <name type="common">Hawaiian red shrimp</name>
    <dbReference type="NCBI Taxonomy" id="373956"/>
    <lineage>
        <taxon>Eukaryota</taxon>
        <taxon>Metazoa</taxon>
        <taxon>Ecdysozoa</taxon>
        <taxon>Arthropoda</taxon>
        <taxon>Crustacea</taxon>
        <taxon>Multicrustacea</taxon>
        <taxon>Malacostraca</taxon>
        <taxon>Eumalacostraca</taxon>
        <taxon>Eucarida</taxon>
        <taxon>Decapoda</taxon>
        <taxon>Pleocyemata</taxon>
        <taxon>Caridea</taxon>
        <taxon>Atyoidea</taxon>
        <taxon>Atyidae</taxon>
        <taxon>Halocaridina</taxon>
    </lineage>
</organism>
<feature type="non-terminal residue" evidence="2">
    <location>
        <position position="1"/>
    </location>
</feature>
<feature type="compositionally biased region" description="Low complexity" evidence="1">
    <location>
        <begin position="22"/>
        <end position="36"/>
    </location>
</feature>
<comment type="caution">
    <text evidence="2">The sequence shown here is derived from an EMBL/GenBank/DDBJ whole genome shotgun (WGS) entry which is preliminary data.</text>
</comment>
<keyword evidence="3" id="KW-1185">Reference proteome</keyword>
<gene>
    <name evidence="2" type="ORF">SK128_006902</name>
</gene>
<feature type="region of interest" description="Disordered" evidence="1">
    <location>
        <begin position="1"/>
        <end position="36"/>
    </location>
</feature>
<accession>A0AAN8WQK2</accession>
<name>A0AAN8WQK2_HALRR</name>
<reference evidence="2 3" key="1">
    <citation type="submission" date="2023-11" db="EMBL/GenBank/DDBJ databases">
        <title>Halocaridina rubra genome assembly.</title>
        <authorList>
            <person name="Smith C."/>
        </authorList>
    </citation>
    <scope>NUCLEOTIDE SEQUENCE [LARGE SCALE GENOMIC DNA]</scope>
    <source>
        <strain evidence="2">EP-1</strain>
        <tissue evidence="2">Whole</tissue>
    </source>
</reference>
<evidence type="ECO:0000313" key="2">
    <source>
        <dbReference type="EMBL" id="KAK7070501.1"/>
    </source>
</evidence>
<dbReference type="EMBL" id="JAXCGZ010015339">
    <property type="protein sequence ID" value="KAK7070501.1"/>
    <property type="molecule type" value="Genomic_DNA"/>
</dbReference>